<keyword evidence="4" id="KW-1185">Reference proteome</keyword>
<organism evidence="3 4">
    <name type="scientific">Kockovaella imperatae</name>
    <dbReference type="NCBI Taxonomy" id="4999"/>
    <lineage>
        <taxon>Eukaryota</taxon>
        <taxon>Fungi</taxon>
        <taxon>Dikarya</taxon>
        <taxon>Basidiomycota</taxon>
        <taxon>Agaricomycotina</taxon>
        <taxon>Tremellomycetes</taxon>
        <taxon>Tremellales</taxon>
        <taxon>Cuniculitremaceae</taxon>
        <taxon>Kockovaella</taxon>
    </lineage>
</organism>
<dbReference type="InParanoid" id="A0A1Y1UIW8"/>
<feature type="region of interest" description="Disordered" evidence="2">
    <location>
        <begin position="17"/>
        <end position="84"/>
    </location>
</feature>
<evidence type="ECO:0008006" key="5">
    <source>
        <dbReference type="Google" id="ProtNLM"/>
    </source>
</evidence>
<gene>
    <name evidence="3" type="ORF">BD324DRAFT_651029</name>
</gene>
<feature type="compositionally biased region" description="Polar residues" evidence="2">
    <location>
        <begin position="107"/>
        <end position="133"/>
    </location>
</feature>
<comment type="caution">
    <text evidence="3">The sequence shown here is derived from an EMBL/GenBank/DDBJ whole genome shotgun (WGS) entry which is preliminary data.</text>
</comment>
<dbReference type="EMBL" id="NBSH01000006">
    <property type="protein sequence ID" value="ORX37436.1"/>
    <property type="molecule type" value="Genomic_DNA"/>
</dbReference>
<feature type="coiled-coil region" evidence="1">
    <location>
        <begin position="411"/>
        <end position="445"/>
    </location>
</feature>
<dbReference type="Proteomes" id="UP000193218">
    <property type="component" value="Unassembled WGS sequence"/>
</dbReference>
<feature type="region of interest" description="Disordered" evidence="2">
    <location>
        <begin position="257"/>
        <end position="358"/>
    </location>
</feature>
<dbReference type="GeneID" id="33560061"/>
<reference evidence="3 4" key="1">
    <citation type="submission" date="2017-03" db="EMBL/GenBank/DDBJ databases">
        <title>Widespread Adenine N6-methylation of Active Genes in Fungi.</title>
        <authorList>
            <consortium name="DOE Joint Genome Institute"/>
            <person name="Mondo S.J."/>
            <person name="Dannebaum R.O."/>
            <person name="Kuo R.C."/>
            <person name="Louie K.B."/>
            <person name="Bewick A.J."/>
            <person name="Labutti K."/>
            <person name="Haridas S."/>
            <person name="Kuo A."/>
            <person name="Salamov A."/>
            <person name="Ahrendt S.R."/>
            <person name="Lau R."/>
            <person name="Bowen B.P."/>
            <person name="Lipzen A."/>
            <person name="Sullivan W."/>
            <person name="Andreopoulos W.B."/>
            <person name="Clum A."/>
            <person name="Lindquist E."/>
            <person name="Daum C."/>
            <person name="Northen T.R."/>
            <person name="Ramamoorthy G."/>
            <person name="Schmitz R.J."/>
            <person name="Gryganskyi A."/>
            <person name="Culley D."/>
            <person name="Magnuson J."/>
            <person name="James T.Y."/>
            <person name="O'Malley M.A."/>
            <person name="Stajich J.E."/>
            <person name="Spatafora J.W."/>
            <person name="Visel A."/>
            <person name="Grigoriev I.V."/>
        </authorList>
    </citation>
    <scope>NUCLEOTIDE SEQUENCE [LARGE SCALE GENOMIC DNA]</scope>
    <source>
        <strain evidence="3 4">NRRL Y-17943</strain>
    </source>
</reference>
<evidence type="ECO:0000313" key="3">
    <source>
        <dbReference type="EMBL" id="ORX37436.1"/>
    </source>
</evidence>
<protein>
    <recommendedName>
        <fullName evidence="5">BZIP domain-containing protein</fullName>
    </recommendedName>
</protein>
<dbReference type="Gene3D" id="1.20.5.170">
    <property type="match status" value="1"/>
</dbReference>
<evidence type="ECO:0000256" key="2">
    <source>
        <dbReference type="SAM" id="MobiDB-lite"/>
    </source>
</evidence>
<name>A0A1Y1UIW8_9TREE</name>
<dbReference type="RefSeq" id="XP_021871474.1">
    <property type="nucleotide sequence ID" value="XM_022018252.1"/>
</dbReference>
<feature type="compositionally biased region" description="Polar residues" evidence="2">
    <location>
        <begin position="257"/>
        <end position="267"/>
    </location>
</feature>
<evidence type="ECO:0000256" key="1">
    <source>
        <dbReference type="SAM" id="Coils"/>
    </source>
</evidence>
<evidence type="ECO:0000313" key="4">
    <source>
        <dbReference type="Proteomes" id="UP000193218"/>
    </source>
</evidence>
<dbReference type="AlphaFoldDB" id="A0A1Y1UIW8"/>
<dbReference type="OrthoDB" id="2575884at2759"/>
<sequence>MSFPTELFPDICIFPNLSLQGPKLPVSLPPPPSKRRVTTRQSSTPSFSPEKTTSVRQPSASDLAPQDKASAIPISPTSTSEKSIPNMAFDFETGEFSLADLAGFTWPDTQGAASPEDCSSGTATPHSTESEQSAALDPSQDQFDDFEFFELDKAAAIPLDSDLPSYQQAMVPDSNLAQDPTMLATFGSAFANFGDLTGLGPDATTQLGLTGLFAHSTVPAPSSSTLPVPQPGPEQFYESLFGAAPFTVEPSALISTPVTDAQVTPSGDSLKRKLSDDSSDCDSTAPAKRPRGRPPKSRTSDASLPKRPVQRLSKSSKLDTPGTVTMSLGPDSEPGSPKLTSSGKPSTARPRSVVPERYLRDGSAQKILGMDLDQIAKYPSFEDLLKDVEPSKKAQAAELGAKIADQRDKAADAAKKSRDERKAKIDTLESKVSDLTRLLRSIAARGALTSTETAMLVALSSED</sequence>
<accession>A0A1Y1UIW8</accession>
<proteinExistence type="predicted"/>
<keyword evidence="1" id="KW-0175">Coiled coil</keyword>
<feature type="region of interest" description="Disordered" evidence="2">
    <location>
        <begin position="107"/>
        <end position="138"/>
    </location>
</feature>
<feature type="compositionally biased region" description="Polar residues" evidence="2">
    <location>
        <begin position="39"/>
        <end position="60"/>
    </location>
</feature>